<feature type="compositionally biased region" description="Basic residues" evidence="1">
    <location>
        <begin position="27"/>
        <end position="43"/>
    </location>
</feature>
<feature type="region of interest" description="Disordered" evidence="1">
    <location>
        <begin position="26"/>
        <end position="55"/>
    </location>
</feature>
<dbReference type="Gene3D" id="2.40.128.180">
    <property type="match status" value="1"/>
</dbReference>
<evidence type="ECO:0000313" key="3">
    <source>
        <dbReference type="Proteomes" id="UP001208570"/>
    </source>
</evidence>
<dbReference type="Pfam" id="PF06905">
    <property type="entry name" value="FAIM1"/>
    <property type="match status" value="1"/>
</dbReference>
<name>A0AAD9IZU0_9ANNE</name>
<keyword evidence="3" id="KW-1185">Reference proteome</keyword>
<protein>
    <submittedName>
        <fullName evidence="2">Uncharacterized protein</fullName>
    </submittedName>
</protein>
<sequence length="228" mass="24898">MANPRPTIVKVLIVCATFSGSFFSRPCRQHTKSSRSGHKRKGKKAEEMTFSSGPPVSNEQTVVWHFELNGIECTVMYDKQDMTVWCNGEDLETVDGFSETGLDGSVLDFYITLDDNTAHRGRIQRVRSEKSLAYQLIVNGLLIQERTHVSQAPQVVPSDGASYDQQAYAGYNGYFGAGGGGAGTYGGATGYGAYNGTGQDMTSYNGLPSAAVYEPPPKYEDIMEKKMQ</sequence>
<proteinExistence type="predicted"/>
<dbReference type="AlphaFoldDB" id="A0AAD9IZU0"/>
<evidence type="ECO:0000313" key="2">
    <source>
        <dbReference type="EMBL" id="KAK2143952.1"/>
    </source>
</evidence>
<reference evidence="2" key="1">
    <citation type="journal article" date="2023" name="Mol. Biol. Evol.">
        <title>Third-Generation Sequencing Reveals the Adaptive Role of the Epigenome in Three Deep-Sea Polychaetes.</title>
        <authorList>
            <person name="Perez M."/>
            <person name="Aroh O."/>
            <person name="Sun Y."/>
            <person name="Lan Y."/>
            <person name="Juniper S.K."/>
            <person name="Young C.R."/>
            <person name="Angers B."/>
            <person name="Qian P.Y."/>
        </authorList>
    </citation>
    <scope>NUCLEOTIDE SEQUENCE</scope>
    <source>
        <strain evidence="2">P08H-3</strain>
    </source>
</reference>
<dbReference type="InterPro" id="IPR038513">
    <property type="entry name" value="FAIM1_dom_sf"/>
</dbReference>
<dbReference type="GO" id="GO:0043066">
    <property type="term" value="P:negative regulation of apoptotic process"/>
    <property type="evidence" value="ECO:0007669"/>
    <property type="project" value="InterPro"/>
</dbReference>
<dbReference type="EMBL" id="JAODUP010000797">
    <property type="protein sequence ID" value="KAK2143952.1"/>
    <property type="molecule type" value="Genomic_DNA"/>
</dbReference>
<accession>A0AAD9IZU0</accession>
<gene>
    <name evidence="2" type="ORF">LSH36_797g00006</name>
</gene>
<dbReference type="InterPro" id="IPR010695">
    <property type="entry name" value="FAIM1"/>
</dbReference>
<evidence type="ECO:0000256" key="1">
    <source>
        <dbReference type="SAM" id="MobiDB-lite"/>
    </source>
</evidence>
<dbReference type="Proteomes" id="UP001208570">
    <property type="component" value="Unassembled WGS sequence"/>
</dbReference>
<organism evidence="2 3">
    <name type="scientific">Paralvinella palmiformis</name>
    <dbReference type="NCBI Taxonomy" id="53620"/>
    <lineage>
        <taxon>Eukaryota</taxon>
        <taxon>Metazoa</taxon>
        <taxon>Spiralia</taxon>
        <taxon>Lophotrochozoa</taxon>
        <taxon>Annelida</taxon>
        <taxon>Polychaeta</taxon>
        <taxon>Sedentaria</taxon>
        <taxon>Canalipalpata</taxon>
        <taxon>Terebellida</taxon>
        <taxon>Terebelliformia</taxon>
        <taxon>Alvinellidae</taxon>
        <taxon>Paralvinella</taxon>
    </lineage>
</organism>
<comment type="caution">
    <text evidence="2">The sequence shown here is derived from an EMBL/GenBank/DDBJ whole genome shotgun (WGS) entry which is preliminary data.</text>
</comment>